<evidence type="ECO:0000313" key="2">
    <source>
        <dbReference type="EnsemblMetazoa" id="GPAI018272-PA"/>
    </source>
</evidence>
<dbReference type="VEuPathDB" id="VectorBase:GPAI018272"/>
<evidence type="ECO:0000313" key="3">
    <source>
        <dbReference type="Proteomes" id="UP000092445"/>
    </source>
</evidence>
<name>A0A1A9ZLG0_GLOPL</name>
<proteinExistence type="predicted"/>
<accession>A0A1A9ZLG0</accession>
<reference evidence="2" key="2">
    <citation type="submission" date="2020-05" db="UniProtKB">
        <authorList>
            <consortium name="EnsemblMetazoa"/>
        </authorList>
    </citation>
    <scope>IDENTIFICATION</scope>
    <source>
        <strain evidence="2">IAEA</strain>
    </source>
</reference>
<keyword evidence="1" id="KW-0472">Membrane</keyword>
<dbReference type="EnsemblMetazoa" id="GPAI018272-RA">
    <property type="protein sequence ID" value="GPAI018272-PA"/>
    <property type="gene ID" value="GPAI018272"/>
</dbReference>
<dbReference type="Proteomes" id="UP000092445">
    <property type="component" value="Unassembled WGS sequence"/>
</dbReference>
<feature type="transmembrane region" description="Helical" evidence="1">
    <location>
        <begin position="54"/>
        <end position="72"/>
    </location>
</feature>
<feature type="transmembrane region" description="Helical" evidence="1">
    <location>
        <begin position="84"/>
        <end position="110"/>
    </location>
</feature>
<organism evidence="2 3">
    <name type="scientific">Glossina pallidipes</name>
    <name type="common">Tsetse fly</name>
    <dbReference type="NCBI Taxonomy" id="7398"/>
    <lineage>
        <taxon>Eukaryota</taxon>
        <taxon>Metazoa</taxon>
        <taxon>Ecdysozoa</taxon>
        <taxon>Arthropoda</taxon>
        <taxon>Hexapoda</taxon>
        <taxon>Insecta</taxon>
        <taxon>Pterygota</taxon>
        <taxon>Neoptera</taxon>
        <taxon>Endopterygota</taxon>
        <taxon>Diptera</taxon>
        <taxon>Brachycera</taxon>
        <taxon>Muscomorpha</taxon>
        <taxon>Hippoboscoidea</taxon>
        <taxon>Glossinidae</taxon>
        <taxon>Glossina</taxon>
    </lineage>
</organism>
<keyword evidence="1" id="KW-1133">Transmembrane helix</keyword>
<feature type="transmembrane region" description="Helical" evidence="1">
    <location>
        <begin position="116"/>
        <end position="136"/>
    </location>
</feature>
<protein>
    <submittedName>
        <fullName evidence="2">Uncharacterized protein</fullName>
    </submittedName>
</protein>
<reference evidence="3" key="1">
    <citation type="submission" date="2014-03" db="EMBL/GenBank/DDBJ databases">
        <authorList>
            <person name="Aksoy S."/>
            <person name="Warren W."/>
            <person name="Wilson R.K."/>
        </authorList>
    </citation>
    <scope>NUCLEOTIDE SEQUENCE [LARGE SCALE GENOMIC DNA]</scope>
    <source>
        <strain evidence="3">IAEA</strain>
    </source>
</reference>
<dbReference type="AlphaFoldDB" id="A0A1A9ZLG0"/>
<evidence type="ECO:0000256" key="1">
    <source>
        <dbReference type="SAM" id="Phobius"/>
    </source>
</evidence>
<keyword evidence="3" id="KW-1185">Reference proteome</keyword>
<sequence>MHLMALSTVYIKLPTTIDIFHTKNITAPTFATAPISGKAIVRAVKVDLLLRETLTALFLLLTLILTINFTTTPSSITISNSTNVLVVPLLLMLLLVLPPLICLLRSLLLFPISLNSAIPDIVVTIAFTSIVGRILLRNPKDVI</sequence>
<keyword evidence="1" id="KW-0812">Transmembrane</keyword>